<proteinExistence type="inferred from homology"/>
<feature type="transmembrane region" description="Helical" evidence="8">
    <location>
        <begin position="503"/>
        <end position="524"/>
    </location>
</feature>
<gene>
    <name evidence="10" type="ORF">AC579_8903</name>
</gene>
<feature type="transmembrane region" description="Helical" evidence="8">
    <location>
        <begin position="372"/>
        <end position="392"/>
    </location>
</feature>
<evidence type="ECO:0000313" key="10">
    <source>
        <dbReference type="EMBL" id="KXT12747.1"/>
    </source>
</evidence>
<comment type="similarity">
    <text evidence="2">Belongs to the major facilitator superfamily. Sugar transporter (TC 2.A.1.1) family.</text>
</comment>
<protein>
    <recommendedName>
        <fullName evidence="9">Major facilitator superfamily (MFS) profile domain-containing protein</fullName>
    </recommendedName>
</protein>
<keyword evidence="4 8" id="KW-0812">Transmembrane</keyword>
<dbReference type="PROSITE" id="PS50850">
    <property type="entry name" value="MFS"/>
    <property type="match status" value="1"/>
</dbReference>
<dbReference type="SUPFAM" id="SSF103473">
    <property type="entry name" value="MFS general substrate transporter"/>
    <property type="match status" value="1"/>
</dbReference>
<dbReference type="OrthoDB" id="6133115at2759"/>
<dbReference type="InterPro" id="IPR020846">
    <property type="entry name" value="MFS_dom"/>
</dbReference>
<feature type="region of interest" description="Disordered" evidence="7">
    <location>
        <begin position="63"/>
        <end position="93"/>
    </location>
</feature>
<reference evidence="10 11" key="1">
    <citation type="submission" date="2015-07" db="EMBL/GenBank/DDBJ databases">
        <title>Comparative genomics of the Sigatoka disease complex on banana suggests a link between parallel evolutionary changes in Pseudocercospora fijiensis and Pseudocercospora eumusae and increased virulence on the banana host.</title>
        <authorList>
            <person name="Chang T.-C."/>
            <person name="Salvucci A."/>
            <person name="Crous P.W."/>
            <person name="Stergiopoulos I."/>
        </authorList>
    </citation>
    <scope>NUCLEOTIDE SEQUENCE [LARGE SCALE GENOMIC DNA]</scope>
    <source>
        <strain evidence="10 11">CBS 116634</strain>
    </source>
</reference>
<dbReference type="PANTHER" id="PTHR48022">
    <property type="entry name" value="PLASTIDIC GLUCOSE TRANSPORTER 4"/>
    <property type="match status" value="1"/>
</dbReference>
<feature type="compositionally biased region" description="Basic and acidic residues" evidence="7">
    <location>
        <begin position="73"/>
        <end position="87"/>
    </location>
</feature>
<organism evidence="10 11">
    <name type="scientific">Pseudocercospora musae</name>
    <dbReference type="NCBI Taxonomy" id="113226"/>
    <lineage>
        <taxon>Eukaryota</taxon>
        <taxon>Fungi</taxon>
        <taxon>Dikarya</taxon>
        <taxon>Ascomycota</taxon>
        <taxon>Pezizomycotina</taxon>
        <taxon>Dothideomycetes</taxon>
        <taxon>Dothideomycetidae</taxon>
        <taxon>Mycosphaerellales</taxon>
        <taxon>Mycosphaerellaceae</taxon>
        <taxon>Pseudocercospora</taxon>
    </lineage>
</organism>
<feature type="transmembrane region" description="Helical" evidence="8">
    <location>
        <begin position="531"/>
        <end position="552"/>
    </location>
</feature>
<comment type="subcellular location">
    <subcellularLocation>
        <location evidence="1">Membrane</location>
        <topology evidence="1">Multi-pass membrane protein</topology>
    </subcellularLocation>
</comment>
<dbReference type="GO" id="GO:0005351">
    <property type="term" value="F:carbohydrate:proton symporter activity"/>
    <property type="evidence" value="ECO:0007669"/>
    <property type="project" value="TreeGrafter"/>
</dbReference>
<dbReference type="EMBL" id="LFZO01000141">
    <property type="protein sequence ID" value="KXT12747.1"/>
    <property type="molecule type" value="Genomic_DNA"/>
</dbReference>
<dbReference type="AlphaFoldDB" id="A0A139IDA4"/>
<dbReference type="InterPro" id="IPR050360">
    <property type="entry name" value="MFS_Sugar_Transporters"/>
</dbReference>
<dbReference type="PRINTS" id="PR00171">
    <property type="entry name" value="SUGRTRNSPORT"/>
</dbReference>
<dbReference type="PROSITE" id="PS00217">
    <property type="entry name" value="SUGAR_TRANSPORT_2"/>
    <property type="match status" value="1"/>
</dbReference>
<keyword evidence="6 8" id="KW-0472">Membrane</keyword>
<keyword evidence="5 8" id="KW-1133">Transmembrane helix</keyword>
<dbReference type="Pfam" id="PF00083">
    <property type="entry name" value="Sugar_tr"/>
    <property type="match status" value="1"/>
</dbReference>
<dbReference type="GO" id="GO:0015793">
    <property type="term" value="P:glycerol transmembrane transport"/>
    <property type="evidence" value="ECO:0007669"/>
    <property type="project" value="TreeGrafter"/>
</dbReference>
<evidence type="ECO:0000256" key="8">
    <source>
        <dbReference type="SAM" id="Phobius"/>
    </source>
</evidence>
<evidence type="ECO:0000256" key="3">
    <source>
        <dbReference type="ARBA" id="ARBA00022448"/>
    </source>
</evidence>
<dbReference type="Proteomes" id="UP000073492">
    <property type="component" value="Unassembled WGS sequence"/>
</dbReference>
<accession>A0A139IDA4</accession>
<dbReference type="InterPro" id="IPR005829">
    <property type="entry name" value="Sugar_transporter_CS"/>
</dbReference>
<dbReference type="FunFam" id="1.20.1250.20:FF:000061">
    <property type="entry name" value="MFS sugar transporter"/>
    <property type="match status" value="1"/>
</dbReference>
<name>A0A139IDA4_9PEZI</name>
<feature type="transmembrane region" description="Helical" evidence="8">
    <location>
        <begin position="626"/>
        <end position="646"/>
    </location>
</feature>
<dbReference type="InterPro" id="IPR036259">
    <property type="entry name" value="MFS_trans_sf"/>
</dbReference>
<comment type="caution">
    <text evidence="10">The sequence shown here is derived from an EMBL/GenBank/DDBJ whole genome shotgun (WGS) entry which is preliminary data.</text>
</comment>
<feature type="domain" description="Major facilitator superfamily (MFS) profile" evidence="9">
    <location>
        <begin position="211"/>
        <end position="650"/>
    </location>
</feature>
<evidence type="ECO:0000313" key="11">
    <source>
        <dbReference type="Proteomes" id="UP000073492"/>
    </source>
</evidence>
<feature type="region of interest" description="Disordered" evidence="7">
    <location>
        <begin position="694"/>
        <end position="725"/>
    </location>
</feature>
<evidence type="ECO:0000259" key="9">
    <source>
        <dbReference type="PROSITE" id="PS50850"/>
    </source>
</evidence>
<feature type="transmembrane region" description="Helical" evidence="8">
    <location>
        <begin position="473"/>
        <end position="491"/>
    </location>
</feature>
<feature type="transmembrane region" description="Helical" evidence="8">
    <location>
        <begin position="250"/>
        <end position="268"/>
    </location>
</feature>
<dbReference type="PANTHER" id="PTHR48022:SF69">
    <property type="entry name" value="SUGAR TRANSPORTER"/>
    <property type="match status" value="1"/>
</dbReference>
<feature type="transmembrane region" description="Helical" evidence="8">
    <location>
        <begin position="564"/>
        <end position="585"/>
    </location>
</feature>
<sequence length="725" mass="79831">MIITAQERAKIEKHCRTSAGRGGQPEWMPMTLMGGSMYVKQHGHSERFLTNNPLAAAVSTDMGTANNSVGEGQHGETSRSLCDDSCTRRPRPRPRYVQQSLALGTTHTQEMVWATRALSRSAHIFQVWFYCHFAETRHHLQPSSPVPDASSFFWSSHHDCLYQRGRCAHLLGHVWTKTADDDHCCRDYRFLALRIRSGKAASQPRSCAVRNITLTDPSRCLQGVMSGIISSENFLHDFPEVEHGGSTYEGFVTAIYAVGCFLGACFILTFGDGLGRRKSIFLGASVMIVGVIIQIAAVPVGAGATSQFIIGRCITGIGNGINTSTVPSYQAECSRSDNRGKLICIEGGNVAIGTLIAYWIDYGCLYGPHDMVWRFPIAFQCAFAVIVIVLMLRLPESPRWLLSHDRHEEASVVIAALSAKPVDDLETQTKMAVIVDAMKAAGHEAGVTPISAIFTNGKTQHFRRLLLGASSQMMQQLGGCNAVIYYFPILFQNSIGVTHNMALLLGGINMVVYSIFATTSWFAVERVGRRKLYLIGTVGQCLSMVLTFGALIPGTESAAKGAAVGLFTYIAFFGATWLPLPWLYPAEINPLKTRAKANAVSTVSNWLWNFFIVMITPVLIDNIGWGTYLFFAVLNAIFFPIIYFFYPETSGRSLEEIDLIFAKGYLENMSYVRAAKELPYLTEDEVKAQAREYGAMSSDEEFGGEIKDDAEDEKSGATRQEGALM</sequence>
<feature type="transmembrane region" description="Helical" evidence="8">
    <location>
        <begin position="280"/>
        <end position="298"/>
    </location>
</feature>
<keyword evidence="3" id="KW-0813">Transport</keyword>
<keyword evidence="11" id="KW-1185">Reference proteome</keyword>
<dbReference type="NCBIfam" id="TIGR00879">
    <property type="entry name" value="SP"/>
    <property type="match status" value="1"/>
</dbReference>
<evidence type="ECO:0000256" key="2">
    <source>
        <dbReference type="ARBA" id="ARBA00010992"/>
    </source>
</evidence>
<feature type="transmembrane region" description="Helical" evidence="8">
    <location>
        <begin position="597"/>
        <end position="620"/>
    </location>
</feature>
<evidence type="ECO:0000256" key="5">
    <source>
        <dbReference type="ARBA" id="ARBA00022989"/>
    </source>
</evidence>
<evidence type="ECO:0000256" key="4">
    <source>
        <dbReference type="ARBA" id="ARBA00022692"/>
    </source>
</evidence>
<feature type="compositionally biased region" description="Acidic residues" evidence="7">
    <location>
        <begin position="698"/>
        <end position="712"/>
    </location>
</feature>
<evidence type="ECO:0000256" key="1">
    <source>
        <dbReference type="ARBA" id="ARBA00004141"/>
    </source>
</evidence>
<dbReference type="InterPro" id="IPR003663">
    <property type="entry name" value="Sugar/inositol_transpt"/>
</dbReference>
<evidence type="ECO:0000256" key="7">
    <source>
        <dbReference type="SAM" id="MobiDB-lite"/>
    </source>
</evidence>
<dbReference type="InterPro" id="IPR005828">
    <property type="entry name" value="MFS_sugar_transport-like"/>
</dbReference>
<dbReference type="Gene3D" id="1.20.1250.20">
    <property type="entry name" value="MFS general substrate transporter like domains"/>
    <property type="match status" value="1"/>
</dbReference>
<dbReference type="GO" id="GO:0016020">
    <property type="term" value="C:membrane"/>
    <property type="evidence" value="ECO:0007669"/>
    <property type="project" value="UniProtKB-SubCell"/>
</dbReference>
<feature type="transmembrane region" description="Helical" evidence="8">
    <location>
        <begin position="342"/>
        <end position="360"/>
    </location>
</feature>
<evidence type="ECO:0000256" key="6">
    <source>
        <dbReference type="ARBA" id="ARBA00023136"/>
    </source>
</evidence>